<gene>
    <name evidence="1" type="ORF">LPTSP1_02280</name>
</gene>
<reference evidence="1 2" key="1">
    <citation type="submission" date="2018-02" db="EMBL/GenBank/DDBJ databases">
        <title>Novel Leptospira species isolated from soil and water in Japan.</title>
        <authorList>
            <person name="Nakao R."/>
            <person name="Masuzawa T."/>
        </authorList>
    </citation>
    <scope>NUCLEOTIDE SEQUENCE [LARGE SCALE GENOMIC DNA]</scope>
    <source>
        <strain evidence="1 2">E8</strain>
    </source>
</reference>
<name>A0A2P2CXW6_9LEPT</name>
<evidence type="ECO:0000313" key="2">
    <source>
        <dbReference type="Proteomes" id="UP000245076"/>
    </source>
</evidence>
<dbReference type="AlphaFoldDB" id="A0A2P2CXW6"/>
<comment type="caution">
    <text evidence="1">The sequence shown here is derived from an EMBL/GenBank/DDBJ whole genome shotgun (WGS) entry which is preliminary data.</text>
</comment>
<accession>A0A2P2CXW6</accession>
<organism evidence="1 2">
    <name type="scientific">Leptospira johnsonii</name>
    <dbReference type="NCBI Taxonomy" id="1917820"/>
    <lineage>
        <taxon>Bacteria</taxon>
        <taxon>Pseudomonadati</taxon>
        <taxon>Spirochaetota</taxon>
        <taxon>Spirochaetia</taxon>
        <taxon>Leptospirales</taxon>
        <taxon>Leptospiraceae</taxon>
        <taxon>Leptospira</taxon>
    </lineage>
</organism>
<proteinExistence type="predicted"/>
<dbReference type="Proteomes" id="UP000245076">
    <property type="component" value="Unassembled WGS sequence"/>
</dbReference>
<keyword evidence="2" id="KW-1185">Reference proteome</keyword>
<evidence type="ECO:0000313" key="1">
    <source>
        <dbReference type="EMBL" id="GBF37248.1"/>
    </source>
</evidence>
<protein>
    <submittedName>
        <fullName evidence="1">Uncharacterized protein</fullName>
    </submittedName>
</protein>
<dbReference type="EMBL" id="BFAY01000004">
    <property type="protein sequence ID" value="GBF37248.1"/>
    <property type="molecule type" value="Genomic_DNA"/>
</dbReference>
<sequence length="74" mass="8599">MGNSLRTFLDFVHTEKANHPQFILSIEKEDPNFLQNWFLTIGYDVSTWECSKVIETFKTTLSHKTRDGVPSTLH</sequence>